<name>A0ABQ8BAP9_BRANA</name>
<reference evidence="1 2" key="1">
    <citation type="submission" date="2021-05" db="EMBL/GenBank/DDBJ databases">
        <title>Genome Assembly of Synthetic Allotetraploid Brassica napus Reveals Homoeologous Exchanges between Subgenomes.</title>
        <authorList>
            <person name="Davis J.T."/>
        </authorList>
    </citation>
    <scope>NUCLEOTIDE SEQUENCE [LARGE SCALE GENOMIC DNA]</scope>
    <source>
        <strain evidence="2">cv. Da-Ae</strain>
        <tissue evidence="1">Seedling</tissue>
    </source>
</reference>
<evidence type="ECO:0000313" key="2">
    <source>
        <dbReference type="Proteomes" id="UP000824890"/>
    </source>
</evidence>
<keyword evidence="2" id="KW-1185">Reference proteome</keyword>
<organism evidence="1 2">
    <name type="scientific">Brassica napus</name>
    <name type="common">Rape</name>
    <dbReference type="NCBI Taxonomy" id="3708"/>
    <lineage>
        <taxon>Eukaryota</taxon>
        <taxon>Viridiplantae</taxon>
        <taxon>Streptophyta</taxon>
        <taxon>Embryophyta</taxon>
        <taxon>Tracheophyta</taxon>
        <taxon>Spermatophyta</taxon>
        <taxon>Magnoliopsida</taxon>
        <taxon>eudicotyledons</taxon>
        <taxon>Gunneridae</taxon>
        <taxon>Pentapetalae</taxon>
        <taxon>rosids</taxon>
        <taxon>malvids</taxon>
        <taxon>Brassicales</taxon>
        <taxon>Brassicaceae</taxon>
        <taxon>Brassiceae</taxon>
        <taxon>Brassica</taxon>
    </lineage>
</organism>
<protein>
    <submittedName>
        <fullName evidence="1">Uncharacterized protein</fullName>
    </submittedName>
</protein>
<accession>A0ABQ8BAP9</accession>
<dbReference type="EMBL" id="JAGKQM010000011">
    <property type="protein sequence ID" value="KAH0901876.1"/>
    <property type="molecule type" value="Genomic_DNA"/>
</dbReference>
<gene>
    <name evidence="1" type="ORF">HID58_041379</name>
</gene>
<dbReference type="Proteomes" id="UP000824890">
    <property type="component" value="Unassembled WGS sequence"/>
</dbReference>
<sequence length="111" mass="12320">SRKYLFLPLQFLKSASSASVTQPSSLSVLVIVDSLNFKKDSEFMGITVLFLDEKMWLGKSVLSRALTLPKKQLESLSVSSLIHVVGQIRSVQGSNLTKETTRVLIRLLIDP</sequence>
<proteinExistence type="predicted"/>
<feature type="non-terminal residue" evidence="1">
    <location>
        <position position="1"/>
    </location>
</feature>
<comment type="caution">
    <text evidence="1">The sequence shown here is derived from an EMBL/GenBank/DDBJ whole genome shotgun (WGS) entry which is preliminary data.</text>
</comment>
<evidence type="ECO:0000313" key="1">
    <source>
        <dbReference type="EMBL" id="KAH0901876.1"/>
    </source>
</evidence>